<dbReference type="OrthoDB" id="423313at2759"/>
<name>H0EG75_GLAL7</name>
<dbReference type="InParanoid" id="H0EG75"/>
<accession>H0EG75</accession>
<dbReference type="GO" id="GO:0005801">
    <property type="term" value="C:cis-Golgi network"/>
    <property type="evidence" value="ECO:0007669"/>
    <property type="project" value="TreeGrafter"/>
</dbReference>
<dbReference type="PANTHER" id="PTHR45694:SF5">
    <property type="entry name" value="GLUTAREDOXIN 2"/>
    <property type="match status" value="1"/>
</dbReference>
<gene>
    <name evidence="2" type="ORF">M7I_1485</name>
</gene>
<reference evidence="2 3" key="1">
    <citation type="journal article" date="2012" name="Eukaryot. Cell">
        <title>Genome sequence of the fungus Glarea lozoyensis: the first genome sequence of a species from the Helotiaceae family.</title>
        <authorList>
            <person name="Youssar L."/>
            <person name="Gruening B.A."/>
            <person name="Erxleben A."/>
            <person name="Guenther S."/>
            <person name="Huettel W."/>
        </authorList>
    </citation>
    <scope>NUCLEOTIDE SEQUENCE [LARGE SCALE GENOMIC DNA]</scope>
    <source>
        <strain evidence="3">ATCC 74030 / MF5533</strain>
    </source>
</reference>
<proteinExistence type="predicted"/>
<dbReference type="GO" id="GO:0005796">
    <property type="term" value="C:Golgi lumen"/>
    <property type="evidence" value="ECO:0007669"/>
    <property type="project" value="TreeGrafter"/>
</dbReference>
<organism evidence="2 3">
    <name type="scientific">Glarea lozoyensis (strain ATCC 74030 / MF5533)</name>
    <dbReference type="NCBI Taxonomy" id="1104152"/>
    <lineage>
        <taxon>Eukaryota</taxon>
        <taxon>Fungi</taxon>
        <taxon>Dikarya</taxon>
        <taxon>Ascomycota</taxon>
        <taxon>Pezizomycotina</taxon>
        <taxon>Leotiomycetes</taxon>
        <taxon>Helotiales</taxon>
        <taxon>Helotiaceae</taxon>
        <taxon>Glarea</taxon>
    </lineage>
</organism>
<evidence type="ECO:0000256" key="1">
    <source>
        <dbReference type="SAM" id="MobiDB-lite"/>
    </source>
</evidence>
<dbReference type="GO" id="GO:0015038">
    <property type="term" value="F:glutathione disulfide oxidoreductase activity"/>
    <property type="evidence" value="ECO:0007669"/>
    <property type="project" value="TreeGrafter"/>
</dbReference>
<feature type="compositionally biased region" description="Basic and acidic residues" evidence="1">
    <location>
        <begin position="228"/>
        <end position="240"/>
    </location>
</feature>
<dbReference type="EMBL" id="AGUE01000023">
    <property type="protein sequence ID" value="EHL02410.1"/>
    <property type="molecule type" value="Genomic_DNA"/>
</dbReference>
<dbReference type="Proteomes" id="UP000005446">
    <property type="component" value="Unassembled WGS sequence"/>
</dbReference>
<sequence>MPSARRMRVFGLLVLCFTVTVLYYTASARSSRPRDLRTAGDFYSKTVNALPKDVKGGAQKVVDEDDEEVKARTARLRDAAKLAKDKANKKAPKPDAPGDIEGVGSASEGRGVVGSAGRRKEKVEGVKESEEDHDVEVELNSILKRAPKKYEITPAPYVVELDKHELGLGLQARLADLTGRRTVPNVLVNGVSIGGGDDVADLDEKKALSGKLKEIMGKKTIEVKLKAAEEATEGGEKKGSEVPNHGL</sequence>
<evidence type="ECO:0000313" key="2">
    <source>
        <dbReference type="EMBL" id="EHL02410.1"/>
    </source>
</evidence>
<dbReference type="AlphaFoldDB" id="H0EG75"/>
<dbReference type="InterPro" id="IPR036249">
    <property type="entry name" value="Thioredoxin-like_sf"/>
</dbReference>
<feature type="region of interest" description="Disordered" evidence="1">
    <location>
        <begin position="80"/>
        <end position="132"/>
    </location>
</feature>
<evidence type="ECO:0000313" key="3">
    <source>
        <dbReference type="Proteomes" id="UP000005446"/>
    </source>
</evidence>
<dbReference type="GO" id="GO:0000324">
    <property type="term" value="C:fungal-type vacuole"/>
    <property type="evidence" value="ECO:0007669"/>
    <property type="project" value="TreeGrafter"/>
</dbReference>
<dbReference type="PANTHER" id="PTHR45694">
    <property type="entry name" value="GLUTAREDOXIN 2"/>
    <property type="match status" value="1"/>
</dbReference>
<dbReference type="HOGENOM" id="CLU_026126_0_1_1"/>
<dbReference type="Gene3D" id="3.40.30.10">
    <property type="entry name" value="Glutaredoxin"/>
    <property type="match status" value="1"/>
</dbReference>
<dbReference type="InterPro" id="IPR014025">
    <property type="entry name" value="Glutaredoxin_subgr"/>
</dbReference>
<dbReference type="GO" id="GO:0034599">
    <property type="term" value="P:cellular response to oxidative stress"/>
    <property type="evidence" value="ECO:0007669"/>
    <property type="project" value="TreeGrafter"/>
</dbReference>
<dbReference type="PRINTS" id="PR00160">
    <property type="entry name" value="GLUTAREDOXIN"/>
</dbReference>
<protein>
    <submittedName>
        <fullName evidence="2">Putative Glutaredoxin-C4</fullName>
    </submittedName>
</protein>
<comment type="caution">
    <text evidence="2">The sequence shown here is derived from an EMBL/GenBank/DDBJ whole genome shotgun (WGS) entry which is preliminary data.</text>
</comment>
<dbReference type="PROSITE" id="PS51354">
    <property type="entry name" value="GLUTAREDOXIN_2"/>
    <property type="match status" value="1"/>
</dbReference>
<keyword evidence="3" id="KW-1185">Reference proteome</keyword>
<feature type="region of interest" description="Disordered" evidence="1">
    <location>
        <begin position="228"/>
        <end position="247"/>
    </location>
</feature>
<feature type="compositionally biased region" description="Basic and acidic residues" evidence="1">
    <location>
        <begin position="121"/>
        <end position="130"/>
    </location>
</feature>
<dbReference type="SUPFAM" id="SSF52833">
    <property type="entry name" value="Thioredoxin-like"/>
    <property type="match status" value="1"/>
</dbReference>